<evidence type="ECO:0000313" key="8">
    <source>
        <dbReference type="Proteomes" id="UP000065473"/>
    </source>
</evidence>
<dbReference type="PANTHER" id="PTHR34667">
    <property type="entry name" value="D-AMINOACYL-TRNA DEACYLASE"/>
    <property type="match status" value="1"/>
</dbReference>
<accession>A0A0U3FGG2</accession>
<evidence type="ECO:0000313" key="5">
    <source>
        <dbReference type="EMBL" id="ALU29552.1"/>
    </source>
</evidence>
<evidence type="ECO:0000313" key="6">
    <source>
        <dbReference type="EMBL" id="ALU32282.1"/>
    </source>
</evidence>
<gene>
    <name evidence="4" type="primary">dtdA</name>
    <name evidence="5" type="ORF">ATY89_06055</name>
    <name evidence="6" type="ORF">ATZ20_09080</name>
</gene>
<evidence type="ECO:0000256" key="3">
    <source>
        <dbReference type="ARBA" id="ARBA00022833"/>
    </source>
</evidence>
<dbReference type="EC" id="3.1.1.96" evidence="4"/>
<dbReference type="InterPro" id="IPR018033">
    <property type="entry name" value="Deacylase_DtdA_archaea"/>
</dbReference>
<dbReference type="OrthoDB" id="9863at2157"/>
<dbReference type="EMBL" id="CP013694">
    <property type="protein sequence ID" value="ALU29552.1"/>
    <property type="molecule type" value="Genomic_DNA"/>
</dbReference>
<dbReference type="STRING" id="1435377.SUSAZ_00195"/>
<comment type="catalytic activity">
    <reaction evidence="4">
        <text>a D-aminoacyl-tRNA + H2O = a tRNA + a D-alpha-amino acid + H(+)</text>
        <dbReference type="Rhea" id="RHEA:13953"/>
        <dbReference type="Rhea" id="RHEA-COMP:10123"/>
        <dbReference type="Rhea" id="RHEA-COMP:10124"/>
        <dbReference type="ChEBI" id="CHEBI:15377"/>
        <dbReference type="ChEBI" id="CHEBI:15378"/>
        <dbReference type="ChEBI" id="CHEBI:59871"/>
        <dbReference type="ChEBI" id="CHEBI:78442"/>
        <dbReference type="ChEBI" id="CHEBI:79333"/>
        <dbReference type="EC" id="3.1.1.96"/>
    </reaction>
</comment>
<dbReference type="PIRSF" id="PIRSF016210">
    <property type="entry name" value="UCP016210"/>
    <property type="match status" value="1"/>
</dbReference>
<evidence type="ECO:0000256" key="2">
    <source>
        <dbReference type="ARBA" id="ARBA00022801"/>
    </source>
</evidence>
<dbReference type="HAMAP" id="MF_00562">
    <property type="entry name" value="Deacylase_DtdA"/>
    <property type="match status" value="1"/>
</dbReference>
<keyword evidence="3 4" id="KW-0862">Zinc</keyword>
<sequence length="237" mass="26578">MNISIVVSTRDPVGETIKKLGYKFEEIDEDEVDFRFERGDAIVIFSKHQSSSKTPALTVHYPGNPSSQVLGGEPEKLGVAFPRLLTAIFREINKLDIPVQKTLEATHHGPTYQKVPIVFVEVGSDPTYWGNEKIVKSLVESTLSAIDKVSSLYCEEIIVGFGGPHYAPYFSKLGEKVCIGHIISKYYLASIKDTTIIQTVEKCMENVDTVVFDSVPLSVRDKVMHVLKDRNLKFKFH</sequence>
<keyword evidence="1 4" id="KW-0479">Metal-binding</keyword>
<comment type="cofactor">
    <cofactor evidence="4">
        <name>Zn(2+)</name>
        <dbReference type="ChEBI" id="CHEBI:29105"/>
    </cofactor>
    <text evidence="4">Binds 2 Zn(2+) ions per subunit.</text>
</comment>
<dbReference type="InterPro" id="IPR007508">
    <property type="entry name" value="DtdA"/>
</dbReference>
<dbReference type="Gene3D" id="3.40.50.10700">
    <property type="entry name" value="AF0625-like"/>
    <property type="match status" value="1"/>
</dbReference>
<dbReference type="AlphaFoldDB" id="A0A0U3FGG2"/>
<evidence type="ECO:0000313" key="7">
    <source>
        <dbReference type="Proteomes" id="UP000060043"/>
    </source>
</evidence>
<name>A0A0U3FGG2_9CREN</name>
<comment type="catalytic activity">
    <reaction evidence="4">
        <text>glycyl-tRNA(Ala) + H2O = tRNA(Ala) + glycine + H(+)</text>
        <dbReference type="Rhea" id="RHEA:53744"/>
        <dbReference type="Rhea" id="RHEA-COMP:9657"/>
        <dbReference type="Rhea" id="RHEA-COMP:13640"/>
        <dbReference type="ChEBI" id="CHEBI:15377"/>
        <dbReference type="ChEBI" id="CHEBI:15378"/>
        <dbReference type="ChEBI" id="CHEBI:57305"/>
        <dbReference type="ChEBI" id="CHEBI:78442"/>
        <dbReference type="ChEBI" id="CHEBI:78522"/>
        <dbReference type="EC" id="3.1.1.96"/>
    </reaction>
</comment>
<dbReference type="RefSeq" id="WP_011276973.1">
    <property type="nucleotide sequence ID" value="NZ_BHWZ01000001.1"/>
</dbReference>
<dbReference type="PANTHER" id="PTHR34667:SF1">
    <property type="entry name" value="D-AMINOACYL-TRNA DEACYLASE"/>
    <property type="match status" value="1"/>
</dbReference>
<dbReference type="Gene3D" id="3.40.630.50">
    <property type="entry name" value="AF0625-like"/>
    <property type="match status" value="1"/>
</dbReference>
<comment type="subunit">
    <text evidence="4">Monomer.</text>
</comment>
<dbReference type="GO" id="GO:0008270">
    <property type="term" value="F:zinc ion binding"/>
    <property type="evidence" value="ECO:0007669"/>
    <property type="project" value="UniProtKB-UniRule"/>
</dbReference>
<protein>
    <recommendedName>
        <fullName evidence="4">D-aminoacyl-tRNA deacylase</fullName>
        <ecNumber evidence="4">3.1.1.96</ecNumber>
    </recommendedName>
</protein>
<dbReference type="Pfam" id="PF04414">
    <property type="entry name" value="tRNA_deacylase"/>
    <property type="match status" value="1"/>
</dbReference>
<dbReference type="EMBL" id="CP013695">
    <property type="protein sequence ID" value="ALU32282.1"/>
    <property type="molecule type" value="Genomic_DNA"/>
</dbReference>
<proteinExistence type="inferred from homology"/>
<dbReference type="GO" id="GO:0051499">
    <property type="term" value="F:D-aminoacyl-tRNA deacylase activity"/>
    <property type="evidence" value="ECO:0007669"/>
    <property type="project" value="UniProtKB-UniRule"/>
</dbReference>
<dbReference type="NCBIfam" id="NF003070">
    <property type="entry name" value="PRK03995.1-1"/>
    <property type="match status" value="1"/>
</dbReference>
<evidence type="ECO:0000256" key="1">
    <source>
        <dbReference type="ARBA" id="ARBA00022723"/>
    </source>
</evidence>
<comment type="similarity">
    <text evidence="4">Belongs to the DtdA deacylase family.</text>
</comment>
<comment type="function">
    <text evidence="4">D-aminoacyl-tRNA deacylase with broad substrate specificity. By recycling D-aminoacyl-tRNA to D-amino acids and free tRNA molecules, this enzyme counteracts the toxicity associated with the formation of D-aminoacyl-tRNA entities in vivo.</text>
</comment>
<evidence type="ECO:0000256" key="4">
    <source>
        <dbReference type="HAMAP-Rule" id="MF_00562"/>
    </source>
</evidence>
<dbReference type="GeneID" id="14550574"/>
<reference evidence="7 8" key="1">
    <citation type="submission" date="2015-12" db="EMBL/GenBank/DDBJ databases">
        <title>A stable core within a dynamic pangenome in Sulfolobus acidocaldarius.</title>
        <authorList>
            <person name="Anderson R."/>
            <person name="Kouris A."/>
            <person name="Seward C."/>
            <person name="Campbell K."/>
            <person name="Whitaker R."/>
        </authorList>
    </citation>
    <scope>NUCLEOTIDE SEQUENCE [LARGE SCALE GENOMIC DNA]</scope>
    <source>
        <strain evidence="5 8">GG12-C01-09</strain>
        <strain evidence="6 7">NG05B_CO5_07</strain>
    </source>
</reference>
<dbReference type="PaxDb" id="1435377-SUSAZ_00195"/>
<keyword evidence="2 4" id="KW-0378">Hydrolase</keyword>
<dbReference type="SUPFAM" id="SSF142535">
    <property type="entry name" value="AF0625-like"/>
    <property type="match status" value="1"/>
</dbReference>
<dbReference type="SMR" id="A0A0U3FGG2"/>
<dbReference type="Proteomes" id="UP000060043">
    <property type="component" value="Chromosome"/>
</dbReference>
<dbReference type="OMA" id="VMICRHE"/>
<organism evidence="6 7">
    <name type="scientific">Sulfolobus acidocaldarius</name>
    <dbReference type="NCBI Taxonomy" id="2285"/>
    <lineage>
        <taxon>Archaea</taxon>
        <taxon>Thermoproteota</taxon>
        <taxon>Thermoprotei</taxon>
        <taxon>Sulfolobales</taxon>
        <taxon>Sulfolobaceae</taxon>
        <taxon>Sulfolobus</taxon>
    </lineage>
</organism>
<dbReference type="Proteomes" id="UP000065473">
    <property type="component" value="Chromosome"/>
</dbReference>
<dbReference type="GO" id="GO:0019478">
    <property type="term" value="P:D-amino acid catabolic process"/>
    <property type="evidence" value="ECO:0007669"/>
    <property type="project" value="UniProtKB-UniRule"/>
</dbReference>